<evidence type="ECO:0000256" key="1">
    <source>
        <dbReference type="ARBA" id="ARBA00022801"/>
    </source>
</evidence>
<organism evidence="2 3">
    <name type="scientific">Cohnella fermenti</name>
    <dbReference type="NCBI Taxonomy" id="2565925"/>
    <lineage>
        <taxon>Bacteria</taxon>
        <taxon>Bacillati</taxon>
        <taxon>Bacillota</taxon>
        <taxon>Bacilli</taxon>
        <taxon>Bacillales</taxon>
        <taxon>Paenibacillaceae</taxon>
        <taxon>Cohnella</taxon>
    </lineage>
</organism>
<dbReference type="InterPro" id="IPR023214">
    <property type="entry name" value="HAD_sf"/>
</dbReference>
<dbReference type="Proteomes" id="UP000310636">
    <property type="component" value="Unassembled WGS sequence"/>
</dbReference>
<dbReference type="PRINTS" id="PR00413">
    <property type="entry name" value="HADHALOGNASE"/>
</dbReference>
<evidence type="ECO:0000313" key="2">
    <source>
        <dbReference type="EMBL" id="THF74505.1"/>
    </source>
</evidence>
<dbReference type="SFLD" id="SFLDS00003">
    <property type="entry name" value="Haloacid_Dehalogenase"/>
    <property type="match status" value="1"/>
</dbReference>
<dbReference type="InterPro" id="IPR036412">
    <property type="entry name" value="HAD-like_sf"/>
</dbReference>
<name>A0A4S4BIR4_9BACL</name>
<dbReference type="EMBL" id="SSOB01000040">
    <property type="protein sequence ID" value="THF74505.1"/>
    <property type="molecule type" value="Genomic_DNA"/>
</dbReference>
<dbReference type="Gene3D" id="3.40.50.1000">
    <property type="entry name" value="HAD superfamily/HAD-like"/>
    <property type="match status" value="1"/>
</dbReference>
<comment type="caution">
    <text evidence="2">The sequence shown here is derived from an EMBL/GenBank/DDBJ whole genome shotgun (WGS) entry which is preliminary data.</text>
</comment>
<proteinExistence type="predicted"/>
<dbReference type="Gene3D" id="1.10.150.240">
    <property type="entry name" value="Putative phosphatase, domain 2"/>
    <property type="match status" value="1"/>
</dbReference>
<dbReference type="SUPFAM" id="SSF56784">
    <property type="entry name" value="HAD-like"/>
    <property type="match status" value="1"/>
</dbReference>
<accession>A0A4S4BIR4</accession>
<dbReference type="SFLD" id="SFLDG01129">
    <property type="entry name" value="C1.5:_HAD__Beta-PGM__Phosphata"/>
    <property type="match status" value="1"/>
</dbReference>
<keyword evidence="3" id="KW-1185">Reference proteome</keyword>
<reference evidence="2 3" key="1">
    <citation type="submission" date="2019-04" db="EMBL/GenBank/DDBJ databases">
        <title>Cohnella sp. nov. isolated from preserved vegetables.</title>
        <authorList>
            <person name="Lin S.-Y."/>
            <person name="Hung M.-H."/>
            <person name="Young C.-C."/>
        </authorList>
    </citation>
    <scope>NUCLEOTIDE SEQUENCE [LARGE SCALE GENOMIC DNA]</scope>
    <source>
        <strain evidence="2 3">CC-MHH1044</strain>
    </source>
</reference>
<dbReference type="PANTHER" id="PTHR43316:SF3">
    <property type="entry name" value="HALOACID DEHALOGENASE, TYPE II (AFU_ORTHOLOGUE AFUA_2G07750)-RELATED"/>
    <property type="match status" value="1"/>
</dbReference>
<dbReference type="AlphaFoldDB" id="A0A4S4BIR4"/>
<dbReference type="OrthoDB" id="25198at2"/>
<sequence length="296" mass="32606">MEPSVQRADALLLADDYRVPVRVPAIHRRLDRRGGEVMRRWITFDLDGTLMQNPFAGAIFPEVEELVSMETGSACGMKEKLMAEHERLMADGRIVDAYDWDAIVAGLLGELGVKRAVDIVEMVVRHSIAPKIFLLDDTILPALERLKREGYSLAAVTNGYYKYQYPVMEALGLAARLDEIVTPDRSGYAKPDARMADALPSGDKIVLHVGDRLDHDVAFARSLGVPSALIHRRLPEELIPLSPKERANSTALLPVLHSLAEKESGAPVQDIAPFVPTYAIRDLSELAECLADSEGS</sequence>
<dbReference type="InterPro" id="IPR051540">
    <property type="entry name" value="S-2-haloacid_dehalogenase"/>
</dbReference>
<gene>
    <name evidence="2" type="ORF">E6C55_25115</name>
</gene>
<dbReference type="InterPro" id="IPR023198">
    <property type="entry name" value="PGP-like_dom2"/>
</dbReference>
<keyword evidence="1 2" id="KW-0378">Hydrolase</keyword>
<dbReference type="InterPro" id="IPR006439">
    <property type="entry name" value="HAD-SF_hydro_IA"/>
</dbReference>
<dbReference type="Pfam" id="PF00702">
    <property type="entry name" value="Hydrolase"/>
    <property type="match status" value="1"/>
</dbReference>
<evidence type="ECO:0000313" key="3">
    <source>
        <dbReference type="Proteomes" id="UP000310636"/>
    </source>
</evidence>
<dbReference type="PANTHER" id="PTHR43316">
    <property type="entry name" value="HYDROLASE, HALOACID DELAHOGENASE-RELATED"/>
    <property type="match status" value="1"/>
</dbReference>
<dbReference type="GO" id="GO:0016787">
    <property type="term" value="F:hydrolase activity"/>
    <property type="evidence" value="ECO:0007669"/>
    <property type="project" value="UniProtKB-KW"/>
</dbReference>
<protein>
    <submittedName>
        <fullName evidence="2">HAD family hydrolase</fullName>
    </submittedName>
</protein>